<reference evidence="2 3" key="1">
    <citation type="journal article" date="2018" name="Front. Plant Sci.">
        <title>Red Clover (Trifolium pratense) and Zigzag Clover (T. medium) - A Picture of Genomic Similarities and Differences.</title>
        <authorList>
            <person name="Dluhosova J."/>
            <person name="Istvanek J."/>
            <person name="Nedelnik J."/>
            <person name="Repkova J."/>
        </authorList>
    </citation>
    <scope>NUCLEOTIDE SEQUENCE [LARGE SCALE GENOMIC DNA]</scope>
    <source>
        <strain evidence="3">cv. 10/8</strain>
        <tissue evidence="2">Leaf</tissue>
    </source>
</reference>
<sequence>VLAFQPVTLTQAISLANLQEEKFADRSQPTSKPHMPSSAASVTPSFKPTMSVVPPKPSPAVKRLTPEELQARREKGLCYNCDEKYLR</sequence>
<evidence type="ECO:0000313" key="2">
    <source>
        <dbReference type="EMBL" id="MCI62954.1"/>
    </source>
</evidence>
<comment type="caution">
    <text evidence="2">The sequence shown here is derived from an EMBL/GenBank/DDBJ whole genome shotgun (WGS) entry which is preliminary data.</text>
</comment>
<evidence type="ECO:0000256" key="1">
    <source>
        <dbReference type="SAM" id="MobiDB-lite"/>
    </source>
</evidence>
<keyword evidence="3" id="KW-1185">Reference proteome</keyword>
<accession>A0A392TQM3</accession>
<feature type="non-terminal residue" evidence="2">
    <location>
        <position position="87"/>
    </location>
</feature>
<feature type="region of interest" description="Disordered" evidence="1">
    <location>
        <begin position="21"/>
        <end position="67"/>
    </location>
</feature>
<feature type="non-terminal residue" evidence="2">
    <location>
        <position position="1"/>
    </location>
</feature>
<dbReference type="Proteomes" id="UP000265520">
    <property type="component" value="Unassembled WGS sequence"/>
</dbReference>
<name>A0A392TQM3_9FABA</name>
<feature type="compositionally biased region" description="Polar residues" evidence="1">
    <location>
        <begin position="38"/>
        <end position="48"/>
    </location>
</feature>
<dbReference type="EMBL" id="LXQA010628394">
    <property type="protein sequence ID" value="MCI62954.1"/>
    <property type="molecule type" value="Genomic_DNA"/>
</dbReference>
<proteinExistence type="predicted"/>
<dbReference type="AlphaFoldDB" id="A0A392TQM3"/>
<protein>
    <submittedName>
        <fullName evidence="2">Retrovirus-related pol polyprotein</fullName>
    </submittedName>
</protein>
<organism evidence="2 3">
    <name type="scientific">Trifolium medium</name>
    <dbReference type="NCBI Taxonomy" id="97028"/>
    <lineage>
        <taxon>Eukaryota</taxon>
        <taxon>Viridiplantae</taxon>
        <taxon>Streptophyta</taxon>
        <taxon>Embryophyta</taxon>
        <taxon>Tracheophyta</taxon>
        <taxon>Spermatophyta</taxon>
        <taxon>Magnoliopsida</taxon>
        <taxon>eudicotyledons</taxon>
        <taxon>Gunneridae</taxon>
        <taxon>Pentapetalae</taxon>
        <taxon>rosids</taxon>
        <taxon>fabids</taxon>
        <taxon>Fabales</taxon>
        <taxon>Fabaceae</taxon>
        <taxon>Papilionoideae</taxon>
        <taxon>50 kb inversion clade</taxon>
        <taxon>NPAAA clade</taxon>
        <taxon>Hologalegina</taxon>
        <taxon>IRL clade</taxon>
        <taxon>Trifolieae</taxon>
        <taxon>Trifolium</taxon>
    </lineage>
</organism>
<evidence type="ECO:0000313" key="3">
    <source>
        <dbReference type="Proteomes" id="UP000265520"/>
    </source>
</evidence>